<dbReference type="Proteomes" id="UP000029078">
    <property type="component" value="Unassembled WGS sequence"/>
</dbReference>
<evidence type="ECO:0000256" key="1">
    <source>
        <dbReference type="SAM" id="MobiDB-lite"/>
    </source>
</evidence>
<feature type="compositionally biased region" description="Low complexity" evidence="1">
    <location>
        <begin position="1"/>
        <end position="16"/>
    </location>
</feature>
<dbReference type="eggNOG" id="COG2205">
    <property type="taxonomic scope" value="Bacteria"/>
</dbReference>
<evidence type="ECO:0000313" key="3">
    <source>
        <dbReference type="EMBL" id="KFI90429.1"/>
    </source>
</evidence>
<keyword evidence="4" id="KW-1185">Reference proteome</keyword>
<dbReference type="Pfam" id="PF13687">
    <property type="entry name" value="DUF4153"/>
    <property type="match status" value="1"/>
</dbReference>
<feature type="transmembrane region" description="Helical" evidence="2">
    <location>
        <begin position="351"/>
        <end position="374"/>
    </location>
</feature>
<keyword evidence="2" id="KW-1133">Transmembrane helix</keyword>
<dbReference type="AlphaFoldDB" id="A0A087D4H9"/>
<feature type="transmembrane region" description="Helical" evidence="2">
    <location>
        <begin position="408"/>
        <end position="427"/>
    </location>
</feature>
<feature type="transmembrane region" description="Helical" evidence="2">
    <location>
        <begin position="319"/>
        <end position="339"/>
    </location>
</feature>
<dbReference type="InterPro" id="IPR025291">
    <property type="entry name" value="DUF4153"/>
</dbReference>
<organism evidence="3 4">
    <name type="scientific">Bifidobacterium ruminantium</name>
    <dbReference type="NCBI Taxonomy" id="78346"/>
    <lineage>
        <taxon>Bacteria</taxon>
        <taxon>Bacillati</taxon>
        <taxon>Actinomycetota</taxon>
        <taxon>Actinomycetes</taxon>
        <taxon>Bifidobacteriales</taxon>
        <taxon>Bifidobacteriaceae</taxon>
        <taxon>Bifidobacterium</taxon>
    </lineage>
</organism>
<protein>
    <submittedName>
        <fullName evidence="3">Putative membrane protein</fullName>
    </submittedName>
</protein>
<name>A0A087D4H9_BIFRU</name>
<evidence type="ECO:0000256" key="2">
    <source>
        <dbReference type="SAM" id="Phobius"/>
    </source>
</evidence>
<feature type="transmembrane region" description="Helical" evidence="2">
    <location>
        <begin position="190"/>
        <end position="208"/>
    </location>
</feature>
<feature type="region of interest" description="Disordered" evidence="1">
    <location>
        <begin position="1"/>
        <end position="27"/>
    </location>
</feature>
<dbReference type="STRING" id="78346.BRUM_0194"/>
<feature type="transmembrane region" description="Helical" evidence="2">
    <location>
        <begin position="380"/>
        <end position="401"/>
    </location>
</feature>
<accession>A0A087D4H9</accession>
<dbReference type="RefSeq" id="WP_051592899.1">
    <property type="nucleotide sequence ID" value="NZ_CALLHR010000215.1"/>
</dbReference>
<sequence>MNTQQTPAPQPATRAAIEQQHPASRRTRRRTIATLATALAITFVFDRFVCSSTLPECIYGYALPLFWLLCLALVTALHWTSVRKRPYTWLVAGTITALSVWNMLSVSATPYSGNIDYSLTTFLAQPMLLMLHCQLVNGRYSIWHPSQVARDWLTGWLIQPFSNLGRVFGSFTILARSAASSNKRSKAREIGMAVLVSIPLLLAIIPLLTSADQIFRYELTAAIGHPDLTAITIHTLIVIVPWPFLCSLLLSLDIETKEPSEPRHIALSSTMTITVLSMMLVVYTLFCAVQLRFLFAGALTDGLISLPDGLTYSEYARDGFFQLLTVAAINLAIFGIALTSTPHTPWLNATLGGLLAVTAVMLASAALRLGLYIGAYGLTWLRYASLTFIVLLAIAIALCAIRMFTARLPLMATLAALVMVWYVTLGFSNPDWVCGTYNAAHGFGSAYSPDNPATWMF</sequence>
<feature type="transmembrane region" description="Helical" evidence="2">
    <location>
        <begin position="273"/>
        <end position="299"/>
    </location>
</feature>
<proteinExistence type="predicted"/>
<gene>
    <name evidence="3" type="ORF">BRUM_0194</name>
</gene>
<reference evidence="3 4" key="1">
    <citation type="submission" date="2014-03" db="EMBL/GenBank/DDBJ databases">
        <title>Genomics of Bifidobacteria.</title>
        <authorList>
            <person name="Ventura M."/>
            <person name="Milani C."/>
            <person name="Lugli G.A."/>
        </authorList>
    </citation>
    <scope>NUCLEOTIDE SEQUENCE [LARGE SCALE GENOMIC DNA]</scope>
    <source>
        <strain evidence="3 4">LMG 21811</strain>
    </source>
</reference>
<keyword evidence="2" id="KW-0812">Transmembrane</keyword>
<comment type="caution">
    <text evidence="3">The sequence shown here is derived from an EMBL/GenBank/DDBJ whole genome shotgun (WGS) entry which is preliminary data.</text>
</comment>
<feature type="transmembrane region" description="Helical" evidence="2">
    <location>
        <begin position="61"/>
        <end position="80"/>
    </location>
</feature>
<dbReference type="EMBL" id="JGZL01000003">
    <property type="protein sequence ID" value="KFI90429.1"/>
    <property type="molecule type" value="Genomic_DNA"/>
</dbReference>
<feature type="transmembrane region" description="Helical" evidence="2">
    <location>
        <begin position="228"/>
        <end position="252"/>
    </location>
</feature>
<evidence type="ECO:0000313" key="4">
    <source>
        <dbReference type="Proteomes" id="UP000029078"/>
    </source>
</evidence>
<feature type="transmembrane region" description="Helical" evidence="2">
    <location>
        <begin position="117"/>
        <end position="136"/>
    </location>
</feature>
<feature type="transmembrane region" description="Helical" evidence="2">
    <location>
        <begin position="87"/>
        <end position="105"/>
    </location>
</feature>
<feature type="transmembrane region" description="Helical" evidence="2">
    <location>
        <begin position="31"/>
        <end position="49"/>
    </location>
</feature>
<keyword evidence="2" id="KW-0472">Membrane</keyword>